<evidence type="ECO:0000256" key="3">
    <source>
        <dbReference type="ARBA" id="ARBA00022801"/>
    </source>
</evidence>
<proteinExistence type="predicted"/>
<dbReference type="PANTHER" id="PTHR43176">
    <property type="entry name" value="3-HYDROXYISOBUTYRYL-COA HYDROLASE-RELATED"/>
    <property type="match status" value="1"/>
</dbReference>
<evidence type="ECO:0000259" key="5">
    <source>
        <dbReference type="Pfam" id="PF16113"/>
    </source>
</evidence>
<feature type="domain" description="Enoyl-CoA hydratase/isomerase" evidence="5">
    <location>
        <begin position="584"/>
        <end position="778"/>
    </location>
</feature>
<keyword evidence="3" id="KW-0378">Hydrolase</keyword>
<evidence type="ECO:0000256" key="1">
    <source>
        <dbReference type="ARBA" id="ARBA00001709"/>
    </source>
</evidence>
<gene>
    <name evidence="6" type="ORF">HK099_006285</name>
</gene>
<dbReference type="PANTHER" id="PTHR43176:SF3">
    <property type="entry name" value="3-HYDROXYISOBUTYRYL-COA HYDROLASE, MITOCHONDRIAL"/>
    <property type="match status" value="1"/>
</dbReference>
<evidence type="ECO:0000256" key="4">
    <source>
        <dbReference type="SAM" id="Coils"/>
    </source>
</evidence>
<dbReference type="Pfam" id="PF16113">
    <property type="entry name" value="ECH_2"/>
    <property type="match status" value="2"/>
</dbReference>
<comment type="catalytic activity">
    <reaction evidence="1">
        <text>3-hydroxy-2-methylpropanoyl-CoA + H2O = 3-hydroxy-2-methylpropanoate + CoA + H(+)</text>
        <dbReference type="Rhea" id="RHEA:20888"/>
        <dbReference type="ChEBI" id="CHEBI:11805"/>
        <dbReference type="ChEBI" id="CHEBI:15377"/>
        <dbReference type="ChEBI" id="CHEBI:15378"/>
        <dbReference type="ChEBI" id="CHEBI:57287"/>
        <dbReference type="ChEBI" id="CHEBI:57340"/>
        <dbReference type="EC" id="3.1.2.4"/>
    </reaction>
</comment>
<keyword evidence="7" id="KW-1185">Reference proteome</keyword>
<protein>
    <recommendedName>
        <fullName evidence="2">3-hydroxyisobutyryl-CoA hydrolase</fullName>
        <ecNumber evidence="2">3.1.2.4</ecNumber>
    </recommendedName>
</protein>
<dbReference type="AlphaFoldDB" id="A0AAD5TY38"/>
<dbReference type="GO" id="GO:0006574">
    <property type="term" value="P:L-valine catabolic process"/>
    <property type="evidence" value="ECO:0007669"/>
    <property type="project" value="TreeGrafter"/>
</dbReference>
<dbReference type="GO" id="GO:0003860">
    <property type="term" value="F:3-hydroxyisobutyryl-CoA hydrolase activity"/>
    <property type="evidence" value="ECO:0007669"/>
    <property type="project" value="UniProtKB-EC"/>
</dbReference>
<name>A0AAD5TY38_9FUNG</name>
<feature type="domain" description="Enoyl-CoA hydratase/isomerase" evidence="5">
    <location>
        <begin position="507"/>
        <end position="583"/>
    </location>
</feature>
<sequence length="922" mass="105161">MVNQPSSNGGTKNVINRRGTMLPPMLSTFETKVNQNGNLGIVKFQLKTPGLIKLKRLVNFTLTNSQQDLVESKFLGNKNKDVYTGFLSGKSKLYRATIDKKVLDKVEKEKKQKKKEMISKGEFIVERSPRITLINGTRPNRFETEKIKKELKKTEAKDFLLRKWQHMQGLRVSAISTIQAIKFYKDEFERLKNENARIQKNHAQIKEAVNKDISVRLEDNENMELKAAKLFENLIQQKKDQFNQFRIIENTCLNDQKVYLEELKVLEIEYQDMMEESSKLIIFKELSETDPESFQKVIEELNSKLVMMQAEEDKAIELLQFKNEQELKEIETKTLIKMAEIDEATGKVLQKKIKPSTPVSNAVFNNSILKKEIKLHKENHIKIDLEIENLEKAKLTLESNLKNFNEGNFGDVIVEKQCNGNNDESETGCKEESLNVINAGLSQLEKFTGPGKSKVGGRYLLGSGINDFRNLKEKNLKKFMNCQPEMEFKFEKEQSAEVISRKSNAARILELNRPKALNALNLNMINIMKTELESVQNSSLCKVVVLTNDENLKAFCSGGDVKTVVKEAKSGSFDNALNFFRTELFPDVGGSFFLPRLDGEIGTYLGLTGHRLKGEEVFMAGIATHFVPSSRLSTLLTHLSDTTSDDYDVVNMILEDFVGDPIPYSQWQNWSLGGEKRTAIDRCFGFNTIEEIFDALQNEQSEWGEKTLKKLKTFSPTSLKVTLKQLRFGKHLSFADCFKMEYAMVHEFLKNHDFAEGVRALLVDKDQKPNWKPTFLDKEQLSEENIENTYFSILNPAAKSQKTTVALELLNNRTYLDYPHRTLSGLPSENDIQRVVSNEGLNTKQPLISYADVLNYFLLNWGKYDEKLMGQYVSRKNCSIDGGLGRGKVGLKEKVLSVLTKNAVEEKDKDGTVVGLKWSSPQ</sequence>
<evidence type="ECO:0000313" key="7">
    <source>
        <dbReference type="Proteomes" id="UP001211065"/>
    </source>
</evidence>
<dbReference type="Proteomes" id="UP001211065">
    <property type="component" value="Unassembled WGS sequence"/>
</dbReference>
<reference evidence="6" key="1">
    <citation type="submission" date="2020-05" db="EMBL/GenBank/DDBJ databases">
        <title>Phylogenomic resolution of chytrid fungi.</title>
        <authorList>
            <person name="Stajich J.E."/>
            <person name="Amses K."/>
            <person name="Simmons R."/>
            <person name="Seto K."/>
            <person name="Myers J."/>
            <person name="Bonds A."/>
            <person name="Quandt C.A."/>
            <person name="Barry K."/>
            <person name="Liu P."/>
            <person name="Grigoriev I."/>
            <person name="Longcore J.E."/>
            <person name="James T.Y."/>
        </authorList>
    </citation>
    <scope>NUCLEOTIDE SEQUENCE</scope>
    <source>
        <strain evidence="6">JEL0476</strain>
    </source>
</reference>
<keyword evidence="4" id="KW-0175">Coiled coil</keyword>
<feature type="coiled-coil region" evidence="4">
    <location>
        <begin position="373"/>
        <end position="407"/>
    </location>
</feature>
<comment type="caution">
    <text evidence="6">The sequence shown here is derived from an EMBL/GenBank/DDBJ whole genome shotgun (WGS) entry which is preliminary data.</text>
</comment>
<evidence type="ECO:0000256" key="2">
    <source>
        <dbReference type="ARBA" id="ARBA00011915"/>
    </source>
</evidence>
<dbReference type="InterPro" id="IPR029045">
    <property type="entry name" value="ClpP/crotonase-like_dom_sf"/>
</dbReference>
<dbReference type="EC" id="3.1.2.4" evidence="2"/>
<feature type="non-terminal residue" evidence="6">
    <location>
        <position position="1"/>
    </location>
</feature>
<organism evidence="6 7">
    <name type="scientific">Clydaea vesicula</name>
    <dbReference type="NCBI Taxonomy" id="447962"/>
    <lineage>
        <taxon>Eukaryota</taxon>
        <taxon>Fungi</taxon>
        <taxon>Fungi incertae sedis</taxon>
        <taxon>Chytridiomycota</taxon>
        <taxon>Chytridiomycota incertae sedis</taxon>
        <taxon>Chytridiomycetes</taxon>
        <taxon>Lobulomycetales</taxon>
        <taxon>Lobulomycetaceae</taxon>
        <taxon>Clydaea</taxon>
    </lineage>
</organism>
<dbReference type="EMBL" id="JADGJW010000531">
    <property type="protein sequence ID" value="KAJ3215621.1"/>
    <property type="molecule type" value="Genomic_DNA"/>
</dbReference>
<dbReference type="Gene3D" id="3.90.226.10">
    <property type="entry name" value="2-enoyl-CoA Hydratase, Chain A, domain 1"/>
    <property type="match status" value="2"/>
</dbReference>
<accession>A0AAD5TY38</accession>
<dbReference type="InterPro" id="IPR045004">
    <property type="entry name" value="ECH_dom"/>
</dbReference>
<dbReference type="GO" id="GO:0005739">
    <property type="term" value="C:mitochondrion"/>
    <property type="evidence" value="ECO:0007669"/>
    <property type="project" value="TreeGrafter"/>
</dbReference>
<feature type="coiled-coil region" evidence="4">
    <location>
        <begin position="181"/>
        <end position="318"/>
    </location>
</feature>
<evidence type="ECO:0000313" key="6">
    <source>
        <dbReference type="EMBL" id="KAJ3215621.1"/>
    </source>
</evidence>
<dbReference type="SUPFAM" id="SSF52096">
    <property type="entry name" value="ClpP/crotonase"/>
    <property type="match status" value="1"/>
</dbReference>
<dbReference type="CDD" id="cd06558">
    <property type="entry name" value="crotonase-like"/>
    <property type="match status" value="1"/>
</dbReference>
<dbReference type="InterPro" id="IPR032259">
    <property type="entry name" value="HIBYL-CoA-H"/>
</dbReference>